<dbReference type="EMBL" id="JABWDY010023671">
    <property type="protein sequence ID" value="KAF5190753.1"/>
    <property type="molecule type" value="Genomic_DNA"/>
</dbReference>
<evidence type="ECO:0008006" key="3">
    <source>
        <dbReference type="Google" id="ProtNLM"/>
    </source>
</evidence>
<gene>
    <name evidence="1" type="ORF">FRX31_019660</name>
</gene>
<dbReference type="Proteomes" id="UP000554482">
    <property type="component" value="Unassembled WGS sequence"/>
</dbReference>
<sequence length="106" mass="12154">MGAGQSLAMDKSIAHTTIDNLHRDFQSPPSYPCRFCKKIFSTPSALGDHRKDQPMLTQFYSQSSSYPTETKDLLMTMEKLKCFKEENELKISRQLPSAHEDLDLRL</sequence>
<reference evidence="1 2" key="1">
    <citation type="submission" date="2020-06" db="EMBL/GenBank/DDBJ databases">
        <title>Transcriptomic and genomic resources for Thalictrum thalictroides and T. hernandezii: Facilitating candidate gene discovery in an emerging model plant lineage.</title>
        <authorList>
            <person name="Arias T."/>
            <person name="Riano-Pachon D.M."/>
            <person name="Di Stilio V.S."/>
        </authorList>
    </citation>
    <scope>NUCLEOTIDE SEQUENCE [LARGE SCALE GENOMIC DNA]</scope>
    <source>
        <strain evidence="2">cv. WT478/WT964</strain>
        <tissue evidence="1">Leaves</tissue>
    </source>
</reference>
<organism evidence="1 2">
    <name type="scientific">Thalictrum thalictroides</name>
    <name type="common">Rue-anemone</name>
    <name type="synonym">Anemone thalictroides</name>
    <dbReference type="NCBI Taxonomy" id="46969"/>
    <lineage>
        <taxon>Eukaryota</taxon>
        <taxon>Viridiplantae</taxon>
        <taxon>Streptophyta</taxon>
        <taxon>Embryophyta</taxon>
        <taxon>Tracheophyta</taxon>
        <taxon>Spermatophyta</taxon>
        <taxon>Magnoliopsida</taxon>
        <taxon>Ranunculales</taxon>
        <taxon>Ranunculaceae</taxon>
        <taxon>Thalictroideae</taxon>
        <taxon>Thalictrum</taxon>
    </lineage>
</organism>
<keyword evidence="2" id="KW-1185">Reference proteome</keyword>
<evidence type="ECO:0000313" key="1">
    <source>
        <dbReference type="EMBL" id="KAF5190753.1"/>
    </source>
</evidence>
<evidence type="ECO:0000313" key="2">
    <source>
        <dbReference type="Proteomes" id="UP000554482"/>
    </source>
</evidence>
<name>A0A7J6W0Y5_THATH</name>
<protein>
    <recommendedName>
        <fullName evidence="3">C2H2-type domain-containing protein</fullName>
    </recommendedName>
</protein>
<dbReference type="AlphaFoldDB" id="A0A7J6W0Y5"/>
<proteinExistence type="predicted"/>
<comment type="caution">
    <text evidence="1">The sequence shown here is derived from an EMBL/GenBank/DDBJ whole genome shotgun (WGS) entry which is preliminary data.</text>
</comment>
<accession>A0A7J6W0Y5</accession>